<dbReference type="Pfam" id="PF00550">
    <property type="entry name" value="PP-binding"/>
    <property type="match status" value="1"/>
</dbReference>
<proteinExistence type="predicted"/>
<dbReference type="STRING" id="1173701.A0A066XQ15"/>
<dbReference type="SUPFAM" id="SSF56801">
    <property type="entry name" value="Acetyl-CoA synthetase-like"/>
    <property type="match status" value="1"/>
</dbReference>
<dbReference type="InterPro" id="IPR013120">
    <property type="entry name" value="FAR_NAD-bd"/>
</dbReference>
<evidence type="ECO:0000256" key="3">
    <source>
        <dbReference type="ARBA" id="ARBA00022857"/>
    </source>
</evidence>
<dbReference type="InterPro" id="IPR051414">
    <property type="entry name" value="Adenylate-forming_Reductase"/>
</dbReference>
<dbReference type="PANTHER" id="PTHR43439">
    <property type="entry name" value="PHENYLACETATE-COENZYME A LIGASE"/>
    <property type="match status" value="1"/>
</dbReference>
<protein>
    <submittedName>
        <fullName evidence="5">Putative male sterility protein</fullName>
    </submittedName>
</protein>
<dbReference type="SUPFAM" id="SSF47336">
    <property type="entry name" value="ACP-like"/>
    <property type="match status" value="1"/>
</dbReference>
<dbReference type="AlphaFoldDB" id="A0A066XQ15"/>
<dbReference type="Gene3D" id="3.40.50.12780">
    <property type="entry name" value="N-terminal domain of ligase-like"/>
    <property type="match status" value="1"/>
</dbReference>
<dbReference type="Pfam" id="PF00501">
    <property type="entry name" value="AMP-binding"/>
    <property type="match status" value="1"/>
</dbReference>
<dbReference type="OrthoDB" id="429813at2759"/>
<feature type="domain" description="Carrier" evidence="4">
    <location>
        <begin position="573"/>
        <end position="656"/>
    </location>
</feature>
<dbReference type="Pfam" id="PF07993">
    <property type="entry name" value="NAD_binding_4"/>
    <property type="match status" value="1"/>
</dbReference>
<dbReference type="InterPro" id="IPR020845">
    <property type="entry name" value="AMP-binding_CS"/>
</dbReference>
<dbReference type="PROSITE" id="PS00455">
    <property type="entry name" value="AMP_BINDING"/>
    <property type="match status" value="1"/>
</dbReference>
<evidence type="ECO:0000313" key="6">
    <source>
        <dbReference type="Proteomes" id="UP000027238"/>
    </source>
</evidence>
<dbReference type="PANTHER" id="PTHR43439:SF2">
    <property type="entry name" value="ENZYME, PUTATIVE (JCVI)-RELATED"/>
    <property type="match status" value="1"/>
</dbReference>
<sequence length="1083" mass="120568">MATTTVQVSEPGARAVRGQRALPTIIDERAVHEPERICFSTPYTSEPRDGWRKVTNKDLANVINYLAHVILETCGTPAPNTFPTIAYIGPNDIMIVAAIKAGYKALFVSPRNPLEAQLNLFKMSDCRLVARPASHRSIVASWVQHWDMKQFEIEPLHDILSKPQVPNIPFTKNAAKAEWDPFLVLHTSGSTGLPKPIVIRHGSVALTDCIFSLPEWNGTLPVFQTMDALMKKHFNPLPMFHAGGVYGFISTVAIGGRELVYPPPDRPLTADLAIEIIQATGLTSASLPPSIVEEMSQRPEHIAVLKQLSFLVFGGGPLNKEAGDILYRQGVHLLNIIGATETMPLFLYHQKNPQLWQYFIYNEELSGIEFRKATTDDNVYEMFITRKSRQFPVQGIFYTFPDKEEYGTNDLYQPHPTLPHHWKFHGRADNIINLSNGEKLNPVAMEDIICGNPAVKNAVIVGTQKFQPALIVEPWVYPKSEEEIDDLIERIMPQVAEANAVAVCKLTENTKATHARIVRHLIAVSKREKPFLMADKGTLKRAATIKLYADEIEELYANPREIPLAKVPRLNVSSQAALSKSIEKLLREHLGVPHLEPDTDFFAAGMDSLQIIAAARFITASLRATNNSYSSVTIEARDIYNHGSPNQLASHILQTLGSGKPDGRADAKVRVQAAMEELYKKMTKDLIHARPARPEPARDQQTVILTGSTGNMGCYLLDEMIRNPYIKKVICFNRSNDGGAGKQAKAMDERGLRQPEKSGKVEFFHASLSQPRMGLSQEVYSRLLKEVDRIVHNAWAVNFNMPLEAFEPHIKGVRKLADFAATADKRVVMVFVSTIGSTTMWDSSRGPVPETSLRDLSLPEIGYGQGKLVSSLILEDAAKAGDFPLAIVRVGQIAGPLASAGAWSRQEWLPSIIASSLVLRALPRNLSVMNSITWVPVETMSKMVLDIAGLTKESRDYHEGYFHGCNPSSTSFDKLAPSIQQYYGKNRIPELINFKDWVDRLEASRTSKDALGADRNPGLKLVDFYRRNAAFGDNVTSSKTYETRKTLSCSPALRSVRRVTPELMVHWCKQWGYESSSARVGRL</sequence>
<reference evidence="6" key="1">
    <citation type="journal article" date="2014" name="Genome Announc.">
        <title>Draft genome sequence of Colletotrichum sublineola, a destructive pathogen of cultivated sorghum.</title>
        <authorList>
            <person name="Baroncelli R."/>
            <person name="Sanz-Martin J.M."/>
            <person name="Rech G.E."/>
            <person name="Sukno S.A."/>
            <person name="Thon M.R."/>
        </authorList>
    </citation>
    <scope>NUCLEOTIDE SEQUENCE [LARGE SCALE GENOMIC DNA]</scope>
    <source>
        <strain evidence="6">TX430BB</strain>
    </source>
</reference>
<dbReference type="eggNOG" id="KOG1178">
    <property type="taxonomic scope" value="Eukaryota"/>
</dbReference>
<dbReference type="InterPro" id="IPR036736">
    <property type="entry name" value="ACP-like_sf"/>
</dbReference>
<organism evidence="5 6">
    <name type="scientific">Colletotrichum sublineola</name>
    <name type="common">Sorghum anthracnose fungus</name>
    <dbReference type="NCBI Taxonomy" id="1173701"/>
    <lineage>
        <taxon>Eukaryota</taxon>
        <taxon>Fungi</taxon>
        <taxon>Dikarya</taxon>
        <taxon>Ascomycota</taxon>
        <taxon>Pezizomycotina</taxon>
        <taxon>Sordariomycetes</taxon>
        <taxon>Hypocreomycetidae</taxon>
        <taxon>Glomerellales</taxon>
        <taxon>Glomerellaceae</taxon>
        <taxon>Colletotrichum</taxon>
        <taxon>Colletotrichum graminicola species complex</taxon>
    </lineage>
</organism>
<evidence type="ECO:0000259" key="4">
    <source>
        <dbReference type="PROSITE" id="PS50075"/>
    </source>
</evidence>
<dbReference type="InterPro" id="IPR036291">
    <property type="entry name" value="NAD(P)-bd_dom_sf"/>
</dbReference>
<keyword evidence="1" id="KW-0596">Phosphopantetheine</keyword>
<dbReference type="Gene3D" id="1.10.1200.10">
    <property type="entry name" value="ACP-like"/>
    <property type="match status" value="1"/>
</dbReference>
<dbReference type="EMBL" id="JMSE01000469">
    <property type="protein sequence ID" value="KDN69759.1"/>
    <property type="molecule type" value="Genomic_DNA"/>
</dbReference>
<dbReference type="Pfam" id="PF23562">
    <property type="entry name" value="AMP-binding_C_3"/>
    <property type="match status" value="1"/>
</dbReference>
<dbReference type="InterPro" id="IPR006162">
    <property type="entry name" value="Ppantetheine_attach_site"/>
</dbReference>
<dbReference type="Gene3D" id="3.40.50.720">
    <property type="entry name" value="NAD(P)-binding Rossmann-like Domain"/>
    <property type="match status" value="1"/>
</dbReference>
<keyword evidence="2" id="KW-0597">Phosphoprotein</keyword>
<evidence type="ECO:0000313" key="5">
    <source>
        <dbReference type="EMBL" id="KDN69759.1"/>
    </source>
</evidence>
<dbReference type="SUPFAM" id="SSF51735">
    <property type="entry name" value="NAD(P)-binding Rossmann-fold domains"/>
    <property type="match status" value="1"/>
</dbReference>
<comment type="caution">
    <text evidence="5">The sequence shown here is derived from an EMBL/GenBank/DDBJ whole genome shotgun (WGS) entry which is preliminary data.</text>
</comment>
<gene>
    <name evidence="5" type="ORF">CSUB01_12312</name>
</gene>
<dbReference type="InterPro" id="IPR020806">
    <property type="entry name" value="PKS_PP-bd"/>
</dbReference>
<keyword evidence="3" id="KW-0521">NADP</keyword>
<dbReference type="HOGENOM" id="CLU_002220_0_0_1"/>
<name>A0A066XQ15_COLSU</name>
<dbReference type="SMART" id="SM00823">
    <property type="entry name" value="PKS_PP"/>
    <property type="match status" value="1"/>
</dbReference>
<dbReference type="PROSITE" id="PS00012">
    <property type="entry name" value="PHOSPHOPANTETHEINE"/>
    <property type="match status" value="1"/>
</dbReference>
<dbReference type="InterPro" id="IPR042099">
    <property type="entry name" value="ANL_N_sf"/>
</dbReference>
<accession>A0A066XQ15</accession>
<keyword evidence="6" id="KW-1185">Reference proteome</keyword>
<evidence type="ECO:0000256" key="2">
    <source>
        <dbReference type="ARBA" id="ARBA00022553"/>
    </source>
</evidence>
<dbReference type="GO" id="GO:0031177">
    <property type="term" value="F:phosphopantetheine binding"/>
    <property type="evidence" value="ECO:0007669"/>
    <property type="project" value="InterPro"/>
</dbReference>
<dbReference type="InterPro" id="IPR009081">
    <property type="entry name" value="PP-bd_ACP"/>
</dbReference>
<evidence type="ECO:0000256" key="1">
    <source>
        <dbReference type="ARBA" id="ARBA00022450"/>
    </source>
</evidence>
<dbReference type="PROSITE" id="PS50075">
    <property type="entry name" value="CARRIER"/>
    <property type="match status" value="1"/>
</dbReference>
<dbReference type="Proteomes" id="UP000027238">
    <property type="component" value="Unassembled WGS sequence"/>
</dbReference>
<dbReference type="OMA" id="KFVCYGG"/>
<dbReference type="InterPro" id="IPR000873">
    <property type="entry name" value="AMP-dep_synth/lig_dom"/>
</dbReference>